<dbReference type="GO" id="GO:0007165">
    <property type="term" value="P:signal transduction"/>
    <property type="evidence" value="ECO:0000318"/>
    <property type="project" value="GO_Central"/>
</dbReference>
<feature type="domain" description="Protein kinase" evidence="7">
    <location>
        <begin position="3"/>
        <end position="254"/>
    </location>
</feature>
<gene>
    <name evidence="9" type="ORF">HannXRQ_Chr13g0408511</name>
    <name evidence="8" type="ORF">HanXRQr2_Chr13g0593831</name>
</gene>
<dbReference type="GO" id="GO:0004672">
    <property type="term" value="F:protein kinase activity"/>
    <property type="evidence" value="ECO:0000318"/>
    <property type="project" value="GO_Central"/>
</dbReference>
<dbReference type="InterPro" id="IPR011009">
    <property type="entry name" value="Kinase-like_dom_sf"/>
</dbReference>
<dbReference type="OMA" id="PWSDMED"/>
<evidence type="ECO:0000256" key="6">
    <source>
        <dbReference type="RuleBase" id="RU000304"/>
    </source>
</evidence>
<dbReference type="GO" id="GO:0005524">
    <property type="term" value="F:ATP binding"/>
    <property type="evidence" value="ECO:0007669"/>
    <property type="project" value="UniProtKB-UniRule"/>
</dbReference>
<dbReference type="CDD" id="cd06606">
    <property type="entry name" value="STKc_MAPKKK"/>
    <property type="match status" value="1"/>
</dbReference>
<dbReference type="SMART" id="SM00220">
    <property type="entry name" value="S_TKc"/>
    <property type="match status" value="1"/>
</dbReference>
<dbReference type="AlphaFoldDB" id="A0A251SWV1"/>
<dbReference type="Gene3D" id="1.10.510.10">
    <property type="entry name" value="Transferase(Phosphotransferase) domain 1"/>
    <property type="match status" value="1"/>
</dbReference>
<keyword evidence="10" id="KW-1185">Reference proteome</keyword>
<keyword evidence="6" id="KW-0723">Serine/threonine-protein kinase</keyword>
<evidence type="ECO:0000259" key="7">
    <source>
        <dbReference type="PROSITE" id="PS50011"/>
    </source>
</evidence>
<dbReference type="InterPro" id="IPR008271">
    <property type="entry name" value="Ser/Thr_kinase_AS"/>
</dbReference>
<keyword evidence="3 9" id="KW-0418">Kinase</keyword>
<accession>A0A251SWV1</accession>
<dbReference type="EC" id="2.7.11.25" evidence="8"/>
<comment type="similarity">
    <text evidence="6">Belongs to the protein kinase superfamily.</text>
</comment>
<feature type="binding site" evidence="5">
    <location>
        <position position="31"/>
    </location>
    <ligand>
        <name>ATP</name>
        <dbReference type="ChEBI" id="CHEBI:30616"/>
    </ligand>
</feature>
<dbReference type="PROSITE" id="PS00108">
    <property type="entry name" value="PROTEIN_KINASE_ST"/>
    <property type="match status" value="1"/>
</dbReference>
<organism evidence="9 10">
    <name type="scientific">Helianthus annuus</name>
    <name type="common">Common sunflower</name>
    <dbReference type="NCBI Taxonomy" id="4232"/>
    <lineage>
        <taxon>Eukaryota</taxon>
        <taxon>Viridiplantae</taxon>
        <taxon>Streptophyta</taxon>
        <taxon>Embryophyta</taxon>
        <taxon>Tracheophyta</taxon>
        <taxon>Spermatophyta</taxon>
        <taxon>Magnoliopsida</taxon>
        <taxon>eudicotyledons</taxon>
        <taxon>Gunneridae</taxon>
        <taxon>Pentapetalae</taxon>
        <taxon>asterids</taxon>
        <taxon>campanulids</taxon>
        <taxon>Asterales</taxon>
        <taxon>Asteraceae</taxon>
        <taxon>Asteroideae</taxon>
        <taxon>Heliantheae alliance</taxon>
        <taxon>Heliantheae</taxon>
        <taxon>Helianthus</taxon>
    </lineage>
</organism>
<dbReference type="InterPro" id="IPR017441">
    <property type="entry name" value="Protein_kinase_ATP_BS"/>
</dbReference>
<evidence type="ECO:0000313" key="9">
    <source>
        <dbReference type="EMBL" id="OTG02031.1"/>
    </source>
</evidence>
<dbReference type="STRING" id="4232.A0A251SWV1"/>
<dbReference type="Pfam" id="PF00069">
    <property type="entry name" value="Pkinase"/>
    <property type="match status" value="1"/>
</dbReference>
<dbReference type="Proteomes" id="UP000215914">
    <property type="component" value="Chromosome 13"/>
</dbReference>
<dbReference type="InParanoid" id="A0A251SWV1"/>
<reference evidence="8" key="3">
    <citation type="submission" date="2020-06" db="EMBL/GenBank/DDBJ databases">
        <title>Helianthus annuus Genome sequencing and assembly Release 2.</title>
        <authorList>
            <person name="Gouzy J."/>
            <person name="Langlade N."/>
            <person name="Munos S."/>
        </authorList>
    </citation>
    <scope>NUCLEOTIDE SEQUENCE</scope>
    <source>
        <tissue evidence="8">Leaves</tissue>
    </source>
</reference>
<dbReference type="SUPFAM" id="SSF56112">
    <property type="entry name" value="Protein kinase-like (PK-like)"/>
    <property type="match status" value="1"/>
</dbReference>
<dbReference type="PANTHER" id="PTHR48011">
    <property type="entry name" value="CCR4-NOT TRANSCRIPTIONAL COMPLEX SUBUNIT CAF120-RELATED"/>
    <property type="match status" value="1"/>
</dbReference>
<dbReference type="EMBL" id="MNCJ02000328">
    <property type="protein sequence ID" value="KAF5773890.1"/>
    <property type="molecule type" value="Genomic_DNA"/>
</dbReference>
<evidence type="ECO:0000256" key="4">
    <source>
        <dbReference type="ARBA" id="ARBA00022840"/>
    </source>
</evidence>
<protein>
    <submittedName>
        <fullName evidence="8">Mitogen-activated protein kinase kinase kinase STE-STE11 family</fullName>
        <ecNumber evidence="8">2.7.11.25</ecNumber>
    </submittedName>
    <submittedName>
        <fullName evidence="9">Putative serine/threonine/dual specificity protein kinase, catalytic domain-containing protein</fullName>
    </submittedName>
</protein>
<dbReference type="GO" id="GO:0004709">
    <property type="term" value="F:MAP kinase kinase kinase activity"/>
    <property type="evidence" value="ECO:0007669"/>
    <property type="project" value="UniProtKB-EC"/>
</dbReference>
<keyword evidence="4 5" id="KW-0067">ATP-binding</keyword>
<dbReference type="PROSITE" id="PS50011">
    <property type="entry name" value="PROTEIN_KINASE_DOM"/>
    <property type="match status" value="1"/>
</dbReference>
<reference evidence="8 10" key="1">
    <citation type="journal article" date="2017" name="Nature">
        <title>The sunflower genome provides insights into oil metabolism, flowering and Asterid evolution.</title>
        <authorList>
            <person name="Badouin H."/>
            <person name="Gouzy J."/>
            <person name="Grassa C.J."/>
            <person name="Murat F."/>
            <person name="Staton S.E."/>
            <person name="Cottret L."/>
            <person name="Lelandais-Briere C."/>
            <person name="Owens G.L."/>
            <person name="Carrere S."/>
            <person name="Mayjonade B."/>
            <person name="Legrand L."/>
            <person name="Gill N."/>
            <person name="Kane N.C."/>
            <person name="Bowers J.E."/>
            <person name="Hubner S."/>
            <person name="Bellec A."/>
            <person name="Berard A."/>
            <person name="Berges H."/>
            <person name="Blanchet N."/>
            <person name="Boniface M.C."/>
            <person name="Brunel D."/>
            <person name="Catrice O."/>
            <person name="Chaidir N."/>
            <person name="Claudel C."/>
            <person name="Donnadieu C."/>
            <person name="Faraut T."/>
            <person name="Fievet G."/>
            <person name="Helmstetter N."/>
            <person name="King M."/>
            <person name="Knapp S.J."/>
            <person name="Lai Z."/>
            <person name="Le Paslier M.C."/>
            <person name="Lippi Y."/>
            <person name="Lorenzon L."/>
            <person name="Mandel J.R."/>
            <person name="Marage G."/>
            <person name="Marchand G."/>
            <person name="Marquand E."/>
            <person name="Bret-Mestries E."/>
            <person name="Morien E."/>
            <person name="Nambeesan S."/>
            <person name="Nguyen T."/>
            <person name="Pegot-Espagnet P."/>
            <person name="Pouilly N."/>
            <person name="Raftis F."/>
            <person name="Sallet E."/>
            <person name="Schiex T."/>
            <person name="Thomas J."/>
            <person name="Vandecasteele C."/>
            <person name="Vares D."/>
            <person name="Vear F."/>
            <person name="Vautrin S."/>
            <person name="Crespi M."/>
            <person name="Mangin B."/>
            <person name="Burke J.M."/>
            <person name="Salse J."/>
            <person name="Munos S."/>
            <person name="Vincourt P."/>
            <person name="Rieseberg L.H."/>
            <person name="Langlade N.B."/>
        </authorList>
    </citation>
    <scope>NUCLEOTIDE SEQUENCE [LARGE SCALE GENOMIC DNA]</scope>
    <source>
        <strain evidence="10">cv. SF193</strain>
        <tissue evidence="8">Leaves</tissue>
    </source>
</reference>
<evidence type="ECO:0000256" key="5">
    <source>
        <dbReference type="PROSITE-ProRule" id="PRU10141"/>
    </source>
</evidence>
<evidence type="ECO:0000256" key="1">
    <source>
        <dbReference type="ARBA" id="ARBA00022679"/>
    </source>
</evidence>
<evidence type="ECO:0000313" key="10">
    <source>
        <dbReference type="Proteomes" id="UP000215914"/>
    </source>
</evidence>
<dbReference type="PANTHER" id="PTHR48011:SF76">
    <property type="entry name" value="MITOGEN-ACTIVATED PROTEIN KINASE KINASE KINASE 15"/>
    <property type="match status" value="1"/>
</dbReference>
<dbReference type="EMBL" id="CM007902">
    <property type="protein sequence ID" value="OTG02031.1"/>
    <property type="molecule type" value="Genomic_DNA"/>
</dbReference>
<dbReference type="Gramene" id="mRNA:HanXRQr2_Chr13g0593831">
    <property type="protein sequence ID" value="CDS:HanXRQr2_Chr13g0593831.1"/>
    <property type="gene ID" value="HanXRQr2_Chr13g0593831"/>
</dbReference>
<reference evidence="9" key="2">
    <citation type="submission" date="2017-02" db="EMBL/GenBank/DDBJ databases">
        <title>Sunflower complete genome.</title>
        <authorList>
            <person name="Langlade N."/>
            <person name="Munos S."/>
        </authorList>
    </citation>
    <scope>NUCLEOTIDE SEQUENCE [LARGE SCALE GENOMIC DNA]</scope>
    <source>
        <tissue evidence="9">Leaves</tissue>
    </source>
</reference>
<dbReference type="FunCoup" id="A0A251SWV1">
    <property type="interactions" value="719"/>
</dbReference>
<dbReference type="InterPro" id="IPR000719">
    <property type="entry name" value="Prot_kinase_dom"/>
</dbReference>
<evidence type="ECO:0000313" key="8">
    <source>
        <dbReference type="EMBL" id="KAF5773890.1"/>
    </source>
</evidence>
<dbReference type="OrthoDB" id="275301at2759"/>
<dbReference type="Gene3D" id="3.30.200.20">
    <property type="entry name" value="Phosphorylase Kinase, domain 1"/>
    <property type="match status" value="1"/>
</dbReference>
<keyword evidence="2 5" id="KW-0547">Nucleotide-binding</keyword>
<name>A0A251SWV1_HELAN</name>
<dbReference type="InterPro" id="IPR052751">
    <property type="entry name" value="Plant_MAPKKK"/>
</dbReference>
<proteinExistence type="inferred from homology"/>
<evidence type="ECO:0000256" key="3">
    <source>
        <dbReference type="ARBA" id="ARBA00022777"/>
    </source>
</evidence>
<dbReference type="PROSITE" id="PS00107">
    <property type="entry name" value="PROTEIN_KINASE_ATP"/>
    <property type="match status" value="1"/>
</dbReference>
<evidence type="ECO:0000256" key="2">
    <source>
        <dbReference type="ARBA" id="ARBA00022741"/>
    </source>
</evidence>
<keyword evidence="1 8" id="KW-0808">Transferase</keyword>
<sequence>MIWKRGPIIGWGSSATVSAATTSTGDLFVVKSTTLSTSKYLQKEQYILSQITSKHVIQYMGFDVTYNNNKPMYNLFMEYATGGTITDMIKKLGGSLDECLIRSYTYQILLGLDDLQVNGIVHCDIKCRNLLVCESGVKIGDFGCAKMMGNGGMTSCFSGTPVFMAPEVARGEEQGFPADVWALGCVVIEMATGLSPWAGLNDPVSGLYRIGYSGEVPEFPTCLSEDGKDFLDKCFKVNVEERWTVKELLEHPFVRNLNSSYEMSNSPTSILDQGFWECLPVCEISMERAQMVKFPGESPVERIRRLVEVAPSCLAHWSDEDDWIAVRSNQVEETNVEYSDCFGSIDKESFSSFNMIVDDEEDELESLVVNKYNMIL</sequence>